<dbReference type="PANTHER" id="PTHR43667">
    <property type="entry name" value="CYCLOPROPANE-FATTY-ACYL-PHOSPHOLIPID SYNTHASE"/>
    <property type="match status" value="1"/>
</dbReference>
<dbReference type="Gene3D" id="3.40.50.150">
    <property type="entry name" value="Vaccinia Virus protein VP39"/>
    <property type="match status" value="1"/>
</dbReference>
<reference evidence="6 7" key="1">
    <citation type="submission" date="2022-04" db="EMBL/GenBank/DDBJ databases">
        <title>Positive selection, recombination, and allopatry shape intraspecific diversity of widespread and dominant cyanobacteria.</title>
        <authorList>
            <person name="Wei J."/>
            <person name="Shu W."/>
            <person name="Hu C."/>
        </authorList>
    </citation>
    <scope>NUCLEOTIDE SEQUENCE [LARGE SCALE GENOMIC DNA]</scope>
    <source>
        <strain evidence="6 7">AS-A4</strain>
    </source>
</reference>
<protein>
    <submittedName>
        <fullName evidence="6">Cyclopropane-fatty-acyl-phospholipid synthase family protein</fullName>
    </submittedName>
</protein>
<keyword evidence="5" id="KW-0443">Lipid metabolism</keyword>
<dbReference type="EMBL" id="JAMPLM010000049">
    <property type="protein sequence ID" value="MEP1061963.1"/>
    <property type="molecule type" value="Genomic_DNA"/>
</dbReference>
<evidence type="ECO:0000256" key="5">
    <source>
        <dbReference type="ARBA" id="ARBA00023098"/>
    </source>
</evidence>
<dbReference type="SUPFAM" id="SSF53335">
    <property type="entry name" value="S-adenosyl-L-methionine-dependent methyltransferases"/>
    <property type="match status" value="1"/>
</dbReference>
<dbReference type="InterPro" id="IPR029063">
    <property type="entry name" value="SAM-dependent_MTases_sf"/>
</dbReference>
<dbReference type="CDD" id="cd02440">
    <property type="entry name" value="AdoMet_MTases"/>
    <property type="match status" value="1"/>
</dbReference>
<evidence type="ECO:0000313" key="6">
    <source>
        <dbReference type="EMBL" id="MEP1061963.1"/>
    </source>
</evidence>
<dbReference type="PIRSF" id="PIRSF003085">
    <property type="entry name" value="CMAS"/>
    <property type="match status" value="1"/>
</dbReference>
<dbReference type="InterPro" id="IPR003333">
    <property type="entry name" value="CMAS"/>
</dbReference>
<keyword evidence="7" id="KW-1185">Reference proteome</keyword>
<name>A0ABV0KSE4_9CYAN</name>
<evidence type="ECO:0000256" key="3">
    <source>
        <dbReference type="ARBA" id="ARBA00022679"/>
    </source>
</evidence>
<comment type="similarity">
    <text evidence="1">Belongs to the CFA/CMAS family.</text>
</comment>
<dbReference type="RefSeq" id="WP_190448449.1">
    <property type="nucleotide sequence ID" value="NZ_JAMPLM010000049.1"/>
</dbReference>
<keyword evidence="4" id="KW-0949">S-adenosyl-L-methionine</keyword>
<keyword evidence="2" id="KW-0489">Methyltransferase</keyword>
<dbReference type="InterPro" id="IPR050723">
    <property type="entry name" value="CFA/CMAS"/>
</dbReference>
<comment type="caution">
    <text evidence="6">The sequence shown here is derived from an EMBL/GenBank/DDBJ whole genome shotgun (WGS) entry which is preliminary data.</text>
</comment>
<keyword evidence="3" id="KW-0808">Transferase</keyword>
<gene>
    <name evidence="6" type="ORF">NDI38_26675</name>
</gene>
<sequence>MNLTHKSTLDTSASLDILDYQGASDWAIQHHYDVSNDFYKLWLDRTISYSCALWSEHESFESLESAQVGKLDYFVKQAQAKGANHVLEVGCGWGAMLKRLVEIYGVKQVTGLTLSQAQLDNIESFQHTGIQARLENWFNHCPNELYDSIISIEAFEAFVKPGLSQVEKVHAYHKFFQCCHQWLKPSGFLTLQTIAYGSMCAKEIKPLIINEIFPESDLPRFVEIAMAIEPLFEIVAIRNDRQDYVRTLKAWFKRLKANRTEAVCLIGEKRVIDYEQYLQHSIFGFASGAQNLLRITLRRIDKSSQS</sequence>
<evidence type="ECO:0000313" key="7">
    <source>
        <dbReference type="Proteomes" id="UP001476950"/>
    </source>
</evidence>
<evidence type="ECO:0000256" key="2">
    <source>
        <dbReference type="ARBA" id="ARBA00022603"/>
    </source>
</evidence>
<dbReference type="PANTHER" id="PTHR43667:SF1">
    <property type="entry name" value="CYCLOPROPANE-FATTY-ACYL-PHOSPHOLIPID SYNTHASE"/>
    <property type="match status" value="1"/>
</dbReference>
<organism evidence="6 7">
    <name type="scientific">Stenomitos frigidus AS-A4</name>
    <dbReference type="NCBI Taxonomy" id="2933935"/>
    <lineage>
        <taxon>Bacteria</taxon>
        <taxon>Bacillati</taxon>
        <taxon>Cyanobacteriota</taxon>
        <taxon>Cyanophyceae</taxon>
        <taxon>Leptolyngbyales</taxon>
        <taxon>Leptolyngbyaceae</taxon>
        <taxon>Stenomitos</taxon>
    </lineage>
</organism>
<evidence type="ECO:0000256" key="4">
    <source>
        <dbReference type="ARBA" id="ARBA00022691"/>
    </source>
</evidence>
<dbReference type="Proteomes" id="UP001476950">
    <property type="component" value="Unassembled WGS sequence"/>
</dbReference>
<evidence type="ECO:0000256" key="1">
    <source>
        <dbReference type="ARBA" id="ARBA00010815"/>
    </source>
</evidence>
<accession>A0ABV0KSE4</accession>
<dbReference type="Pfam" id="PF02353">
    <property type="entry name" value="CMAS"/>
    <property type="match status" value="1"/>
</dbReference>
<proteinExistence type="inferred from homology"/>